<evidence type="ECO:0000259" key="2">
    <source>
        <dbReference type="PROSITE" id="PS50093"/>
    </source>
</evidence>
<keyword evidence="4" id="KW-1185">Reference proteome</keyword>
<dbReference type="Proteomes" id="UP001597467">
    <property type="component" value="Unassembled WGS sequence"/>
</dbReference>
<dbReference type="RefSeq" id="WP_379900453.1">
    <property type="nucleotide sequence ID" value="NZ_JBHULM010000004.1"/>
</dbReference>
<dbReference type="InterPro" id="IPR000601">
    <property type="entry name" value="PKD_dom"/>
</dbReference>
<dbReference type="SUPFAM" id="SSF49299">
    <property type="entry name" value="PKD domain"/>
    <property type="match status" value="1"/>
</dbReference>
<dbReference type="EMBL" id="JBHULM010000004">
    <property type="protein sequence ID" value="MFD2541098.1"/>
    <property type="molecule type" value="Genomic_DNA"/>
</dbReference>
<reference evidence="4" key="1">
    <citation type="journal article" date="2019" name="Int. J. Syst. Evol. Microbiol.">
        <title>The Global Catalogue of Microorganisms (GCM) 10K type strain sequencing project: providing services to taxonomists for standard genome sequencing and annotation.</title>
        <authorList>
            <consortium name="The Broad Institute Genomics Platform"/>
            <consortium name="The Broad Institute Genome Sequencing Center for Infectious Disease"/>
            <person name="Wu L."/>
            <person name="Ma J."/>
        </authorList>
    </citation>
    <scope>NUCLEOTIDE SEQUENCE [LARGE SCALE GENOMIC DNA]</scope>
    <source>
        <strain evidence="4">KCTC 42808</strain>
    </source>
</reference>
<comment type="caution">
    <text evidence="3">The sequence shown here is derived from an EMBL/GenBank/DDBJ whole genome shotgun (WGS) entry which is preliminary data.</text>
</comment>
<dbReference type="InterPro" id="IPR026444">
    <property type="entry name" value="Secre_tail"/>
</dbReference>
<evidence type="ECO:0000313" key="3">
    <source>
        <dbReference type="EMBL" id="MFD2541098.1"/>
    </source>
</evidence>
<dbReference type="InterPro" id="IPR013783">
    <property type="entry name" value="Ig-like_fold"/>
</dbReference>
<protein>
    <submittedName>
        <fullName evidence="3">T9SS type A sorting domain-containing protein</fullName>
    </submittedName>
</protein>
<dbReference type="PANTHER" id="PTHR24273:SF32">
    <property type="entry name" value="HYALIN"/>
    <property type="match status" value="1"/>
</dbReference>
<sequence length="988" mass="105347">MKAQNTNMRLPNKYLLVFFILFFFNFATLTSQNIQQLEYYFGTDPGLGNGTLVNANTNTGELTQALNFSIAGLNQGFHKLTLRAQDNLGTWGFYHNVTFYVSEDFAAGDPIANIAGAEYWFNTDPGHGNGNPLTISSNPSETTENFAIPLGTLEVGFHTIGIRVQNLDGAWSLFDKKTFYVSEEISAGDPVSNIAGAEYWFDTDPGFGNGNPLTISGSPNDTTESFVIPLGTLDAGFHKLSLRTQNLDGTWSLYQKKAFYVFEADENLPPAALTEAEFLYDAELGFGTGTSAALTPTGNTDEYIVEIPTNMVSCNIHDVWLSIKNADGNYSLYKIAIDVDVYDNLPPTIVVHPNITAALDANGQAAIDIEDVNNGTFDDCELVSVVLNQAQFNYTCADLGENTVTITATDAENKVSTQEVTVTVVDNINPVAIAQDITIQLDANGEASITPSQIENGSTDNCAIASSSLDNTSFTCEDLGTNTVTLSVTDSSNNTETATAIVTVEDLISPTVITQNITVQLDANGNATISESQIENGSTDNCAIASSSLDITSFTCEDLGTNTVTLSVTDTSNNTGTATAIVTVEDLISPTAITQNITVQLDTNGNATITPNMVDNNSTDNCAIASSSLDNTSFTCEDLGTNTVTLSVTDSSNNTETATAIVTVEDLISPTVVTQDITVQLDANGNATISESQIENGSTDNCAIASSSLDITSFTCEDLGANTVTLSVTDTSNNTETATAIVTVEDLISPTAITQNITVQLDANGNATITPNMVDNNSTDNCAIASSSLDITSFTCEDIGDNTVMLTITDANNNSDTEMAIVTVQDSIEPIVLAQDITVDLEGNPSVTITANDVDNGSSDNCTFSLSIDQDTFTLPGEYPVTLTITDGFGNTTSTTITVTVTDSSLSIEEETITKNQIKIFPVPTDAILNITTNMQIEEVVIFDLNGKKVLQINEATSKINVSKLQVGMYIIRFKVEDKYITKRMIKN</sequence>
<accession>A0ABW5JZ72</accession>
<evidence type="ECO:0000313" key="4">
    <source>
        <dbReference type="Proteomes" id="UP001597467"/>
    </source>
</evidence>
<evidence type="ECO:0000256" key="1">
    <source>
        <dbReference type="ARBA" id="ARBA00022729"/>
    </source>
</evidence>
<gene>
    <name evidence="3" type="ORF">ACFSSB_02105</name>
</gene>
<dbReference type="InterPro" id="IPR035986">
    <property type="entry name" value="PKD_dom_sf"/>
</dbReference>
<keyword evidence="1" id="KW-0732">Signal</keyword>
<dbReference type="Pfam" id="PF18962">
    <property type="entry name" value="Por_Secre_tail"/>
    <property type="match status" value="1"/>
</dbReference>
<dbReference type="PROSITE" id="PS50093">
    <property type="entry name" value="PKD"/>
    <property type="match status" value="1"/>
</dbReference>
<organism evidence="3 4">
    <name type="scientific">Lacinutrix gracilariae</name>
    <dbReference type="NCBI Taxonomy" id="1747198"/>
    <lineage>
        <taxon>Bacteria</taxon>
        <taxon>Pseudomonadati</taxon>
        <taxon>Bacteroidota</taxon>
        <taxon>Flavobacteriia</taxon>
        <taxon>Flavobacteriales</taxon>
        <taxon>Flavobacteriaceae</taxon>
        <taxon>Lacinutrix</taxon>
    </lineage>
</organism>
<dbReference type="Gene3D" id="2.60.40.10">
    <property type="entry name" value="Immunoglobulins"/>
    <property type="match status" value="3"/>
</dbReference>
<dbReference type="NCBIfam" id="TIGR04183">
    <property type="entry name" value="Por_Secre_tail"/>
    <property type="match status" value="1"/>
</dbReference>
<proteinExistence type="predicted"/>
<feature type="domain" description="PKD" evidence="2">
    <location>
        <begin position="853"/>
        <end position="906"/>
    </location>
</feature>
<dbReference type="PANTHER" id="PTHR24273">
    <property type="entry name" value="FI04643P-RELATED"/>
    <property type="match status" value="1"/>
</dbReference>
<name>A0ABW5JZ72_9FLAO</name>